<keyword evidence="2" id="KW-1133">Transmembrane helix</keyword>
<comment type="caution">
    <text evidence="3">The sequence shown here is derived from an EMBL/GenBank/DDBJ whole genome shotgun (WGS) entry which is preliminary data.</text>
</comment>
<dbReference type="EMBL" id="LJGV01000022">
    <property type="protein sequence ID" value="OEU98181.1"/>
    <property type="molecule type" value="Genomic_DNA"/>
</dbReference>
<feature type="region of interest" description="Disordered" evidence="1">
    <location>
        <begin position="456"/>
        <end position="485"/>
    </location>
</feature>
<feature type="region of interest" description="Disordered" evidence="1">
    <location>
        <begin position="309"/>
        <end position="329"/>
    </location>
</feature>
<feature type="region of interest" description="Disordered" evidence="1">
    <location>
        <begin position="127"/>
        <end position="147"/>
    </location>
</feature>
<feature type="transmembrane region" description="Helical" evidence="2">
    <location>
        <begin position="495"/>
        <end position="520"/>
    </location>
</feature>
<protein>
    <recommendedName>
        <fullName evidence="5">DUF11 domain-containing protein</fullName>
    </recommendedName>
</protein>
<keyword evidence="2" id="KW-0472">Membrane</keyword>
<proteinExistence type="predicted"/>
<dbReference type="PATRIC" id="fig|943816.4.peg.1509"/>
<accession>A0A1E7K2M8</accession>
<evidence type="ECO:0008006" key="5">
    <source>
        <dbReference type="Google" id="ProtNLM"/>
    </source>
</evidence>
<evidence type="ECO:0000313" key="3">
    <source>
        <dbReference type="EMBL" id="OEU98181.1"/>
    </source>
</evidence>
<sequence>MTAVHTSKRVTTTWQRIPGSGTSRPIRSFRAAVTAVVLVLGVSAGLLGCSASSDRPRPEFDVPSVFYVPRDPAGTPESRFGIRELFGERGTGHYTVAVDAADLRGVAVLKTGQDNCPVRLPTFHCDGEPVDRRHGGSGQSFRVSPADGAEAGDSAVLRYRLTSPGLPSVTASTRIVVGEPVLTVETRADRDGVQPGGRVAVALTLRNTGDVPARGVSLHIGTRDGLRMAGEHRNCLYRGTTSAWCRLPADDVVIPPGGTYRLAAPEAFTLAADATYPTVVFEAAPLTDQVSPEDTAGQYESGQGPALRYLPGAGPEDREDAGAPHATGESAARLQLAVRNTSDLVALADTARGPVGSRAEVRVGVRNDGPGSLPAEVEVEFVVPAGTTVVSSPYDPELDEEVIDQDCRALAADGSPLAEASVRQPSARRYVCRTDAGKAGATTTFPFTLRIDEESAQRGGRVTVADGDSHHPSNDPETADDSAEVTVSVWPGPAWATPGLLATAGIALGLFVLVAALVTWRRRRSL</sequence>
<keyword evidence="2" id="KW-0812">Transmembrane</keyword>
<dbReference type="Proteomes" id="UP000175829">
    <property type="component" value="Unassembled WGS sequence"/>
</dbReference>
<feature type="transmembrane region" description="Helical" evidence="2">
    <location>
        <begin position="29"/>
        <end position="48"/>
    </location>
</feature>
<organism evidence="3 4">
    <name type="scientific">Streptomyces qinglanensis</name>
    <dbReference type="NCBI Taxonomy" id="943816"/>
    <lineage>
        <taxon>Bacteria</taxon>
        <taxon>Bacillati</taxon>
        <taxon>Actinomycetota</taxon>
        <taxon>Actinomycetes</taxon>
        <taxon>Kitasatosporales</taxon>
        <taxon>Streptomycetaceae</taxon>
        <taxon>Streptomyces</taxon>
    </lineage>
</organism>
<gene>
    <name evidence="3" type="ORF">AN217_10495</name>
</gene>
<dbReference type="AlphaFoldDB" id="A0A1E7K2M8"/>
<evidence type="ECO:0000313" key="4">
    <source>
        <dbReference type="Proteomes" id="UP000175829"/>
    </source>
</evidence>
<reference evidence="3 4" key="1">
    <citation type="journal article" date="2016" name="Front. Microbiol.">
        <title>Comparative Genomics Analysis of Streptomyces Species Reveals Their Adaptation to the Marine Environment and Their Diversity at the Genomic Level.</title>
        <authorList>
            <person name="Tian X."/>
            <person name="Zhang Z."/>
            <person name="Yang T."/>
            <person name="Chen M."/>
            <person name="Li J."/>
            <person name="Chen F."/>
            <person name="Yang J."/>
            <person name="Li W."/>
            <person name="Zhang B."/>
            <person name="Zhang Z."/>
            <person name="Wu J."/>
            <person name="Zhang C."/>
            <person name="Long L."/>
            <person name="Xiao J."/>
        </authorList>
    </citation>
    <scope>NUCLEOTIDE SEQUENCE [LARGE SCALE GENOMIC DNA]</scope>
    <source>
        <strain evidence="3 4">SCSIO M10379</strain>
    </source>
</reference>
<evidence type="ECO:0000256" key="2">
    <source>
        <dbReference type="SAM" id="Phobius"/>
    </source>
</evidence>
<evidence type="ECO:0000256" key="1">
    <source>
        <dbReference type="SAM" id="MobiDB-lite"/>
    </source>
</evidence>
<name>A0A1E7K2M8_9ACTN</name>